<accession>A0ABS8VMT6</accession>
<comment type="caution">
    <text evidence="1">The sequence shown here is derived from an EMBL/GenBank/DDBJ whole genome shotgun (WGS) entry which is preliminary data.</text>
</comment>
<gene>
    <name evidence="1" type="ORF">HAX54_040491</name>
</gene>
<dbReference type="Proteomes" id="UP000823775">
    <property type="component" value="Unassembled WGS sequence"/>
</dbReference>
<evidence type="ECO:0000313" key="1">
    <source>
        <dbReference type="EMBL" id="MCE0482094.1"/>
    </source>
</evidence>
<reference evidence="1 2" key="1">
    <citation type="journal article" date="2021" name="BMC Genomics">
        <title>Datura genome reveals duplications of psychoactive alkaloid biosynthetic genes and high mutation rate following tissue culture.</title>
        <authorList>
            <person name="Rajewski A."/>
            <person name="Carter-House D."/>
            <person name="Stajich J."/>
            <person name="Litt A."/>
        </authorList>
    </citation>
    <scope>NUCLEOTIDE SEQUENCE [LARGE SCALE GENOMIC DNA]</scope>
    <source>
        <strain evidence="1">AR-01</strain>
    </source>
</reference>
<dbReference type="EMBL" id="JACEIK010005728">
    <property type="protein sequence ID" value="MCE0482094.1"/>
    <property type="molecule type" value="Genomic_DNA"/>
</dbReference>
<evidence type="ECO:0000313" key="2">
    <source>
        <dbReference type="Proteomes" id="UP000823775"/>
    </source>
</evidence>
<organism evidence="1 2">
    <name type="scientific">Datura stramonium</name>
    <name type="common">Jimsonweed</name>
    <name type="synonym">Common thornapple</name>
    <dbReference type="NCBI Taxonomy" id="4076"/>
    <lineage>
        <taxon>Eukaryota</taxon>
        <taxon>Viridiplantae</taxon>
        <taxon>Streptophyta</taxon>
        <taxon>Embryophyta</taxon>
        <taxon>Tracheophyta</taxon>
        <taxon>Spermatophyta</taxon>
        <taxon>Magnoliopsida</taxon>
        <taxon>eudicotyledons</taxon>
        <taxon>Gunneridae</taxon>
        <taxon>Pentapetalae</taxon>
        <taxon>asterids</taxon>
        <taxon>lamiids</taxon>
        <taxon>Solanales</taxon>
        <taxon>Solanaceae</taxon>
        <taxon>Solanoideae</taxon>
        <taxon>Datureae</taxon>
        <taxon>Datura</taxon>
    </lineage>
</organism>
<sequence>LVRSIALSFHLFRFKRLVHRYNCKSELADGAGTSQSPELVKNEETAEAHHNELMSLIRSLSAVTVLSPSIAAPSPPPVP</sequence>
<proteinExistence type="predicted"/>
<protein>
    <submittedName>
        <fullName evidence="1">Uncharacterized protein</fullName>
    </submittedName>
</protein>
<keyword evidence="2" id="KW-1185">Reference proteome</keyword>
<name>A0ABS8VMT6_DATST</name>
<feature type="non-terminal residue" evidence="1">
    <location>
        <position position="1"/>
    </location>
</feature>